<dbReference type="AlphaFoldDB" id="A0A6A9V152"/>
<dbReference type="PANTHER" id="PTHR34820:SF4">
    <property type="entry name" value="INNER MEMBRANE PROTEIN YEBZ"/>
    <property type="match status" value="1"/>
</dbReference>
<feature type="compositionally biased region" description="Basic and acidic residues" evidence="5">
    <location>
        <begin position="152"/>
        <end position="164"/>
    </location>
</feature>
<feature type="transmembrane region" description="Helical" evidence="6">
    <location>
        <begin position="28"/>
        <end position="47"/>
    </location>
</feature>
<evidence type="ECO:0000256" key="6">
    <source>
        <dbReference type="SAM" id="Phobius"/>
    </source>
</evidence>
<feature type="transmembrane region" description="Helical" evidence="6">
    <location>
        <begin position="170"/>
        <end position="192"/>
    </location>
</feature>
<dbReference type="SUPFAM" id="SSF81296">
    <property type="entry name" value="E set domains"/>
    <property type="match status" value="1"/>
</dbReference>
<dbReference type="GO" id="GO:0042597">
    <property type="term" value="C:periplasmic space"/>
    <property type="evidence" value="ECO:0007669"/>
    <property type="project" value="InterPro"/>
</dbReference>
<comment type="subcellular location">
    <subcellularLocation>
        <location evidence="1">Cell envelope</location>
    </subcellularLocation>
</comment>
<gene>
    <name evidence="8" type="ORF">GC722_12410</name>
</gene>
<keyword evidence="2" id="KW-0479">Metal-binding</keyword>
<evidence type="ECO:0000256" key="3">
    <source>
        <dbReference type="ARBA" id="ARBA00022729"/>
    </source>
</evidence>
<dbReference type="GO" id="GO:0006825">
    <property type="term" value="P:copper ion transport"/>
    <property type="evidence" value="ECO:0007669"/>
    <property type="project" value="InterPro"/>
</dbReference>
<dbReference type="GO" id="GO:0005507">
    <property type="term" value="F:copper ion binding"/>
    <property type="evidence" value="ECO:0007669"/>
    <property type="project" value="InterPro"/>
</dbReference>
<evidence type="ECO:0000259" key="7">
    <source>
        <dbReference type="Pfam" id="PF04234"/>
    </source>
</evidence>
<dbReference type="GO" id="GO:0005886">
    <property type="term" value="C:plasma membrane"/>
    <property type="evidence" value="ECO:0007669"/>
    <property type="project" value="TreeGrafter"/>
</dbReference>
<comment type="caution">
    <text evidence="8">The sequence shown here is derived from an EMBL/GenBank/DDBJ whole genome shotgun (WGS) entry which is preliminary data.</text>
</comment>
<dbReference type="GO" id="GO:0030313">
    <property type="term" value="C:cell envelope"/>
    <property type="evidence" value="ECO:0007669"/>
    <property type="project" value="UniProtKB-SubCell"/>
</dbReference>
<sequence length="207" mass="20855">MPGHRGPPPAWAGPIDHEEVPVPAVRQLVLVLLLALVAALAAAPGALAHGSLVGSAPAAGQSVPDPPREVVLSFSDPLLGGGAAVVGADGRDRVSGEPRLDGRTLVVELGDALPDGEYEVRWQTTGSDGHPVSGVFSFTVGHGSTHAAADPAPHEEPPPAREGQRSSADAVALSALLTAAGTVVVGGTRWLLRHRRRGAGSGRGVPG</sequence>
<name>A0A6A9V152_9ACTN</name>
<keyword evidence="3" id="KW-0732">Signal</keyword>
<proteinExistence type="predicted"/>
<protein>
    <recommendedName>
        <fullName evidence="7">CopC domain-containing protein</fullName>
    </recommendedName>
</protein>
<evidence type="ECO:0000256" key="2">
    <source>
        <dbReference type="ARBA" id="ARBA00022723"/>
    </source>
</evidence>
<accession>A0A6A9V152</accession>
<evidence type="ECO:0000313" key="9">
    <source>
        <dbReference type="Proteomes" id="UP000435304"/>
    </source>
</evidence>
<dbReference type="InterPro" id="IPR032694">
    <property type="entry name" value="CopC/D"/>
</dbReference>
<keyword evidence="6" id="KW-1133">Transmembrane helix</keyword>
<dbReference type="InterPro" id="IPR014755">
    <property type="entry name" value="Cu-Rt/internalin_Ig-like"/>
</dbReference>
<dbReference type="Pfam" id="PF04234">
    <property type="entry name" value="CopC"/>
    <property type="match status" value="1"/>
</dbReference>
<feature type="domain" description="CopC" evidence="7">
    <location>
        <begin position="49"/>
        <end position="140"/>
    </location>
</feature>
<keyword evidence="6" id="KW-0812">Transmembrane</keyword>
<reference evidence="8 9" key="1">
    <citation type="submission" date="2019-12" db="EMBL/GenBank/DDBJ databases">
        <title>Auraticoccus cholistani sp. nov., an actinomycete isolated from soil of Cholistan desert.</title>
        <authorList>
            <person name="Cheema M.T."/>
        </authorList>
    </citation>
    <scope>NUCLEOTIDE SEQUENCE [LARGE SCALE GENOMIC DNA]</scope>
    <source>
        <strain evidence="8 9">F435</strain>
    </source>
</reference>
<evidence type="ECO:0000256" key="1">
    <source>
        <dbReference type="ARBA" id="ARBA00004196"/>
    </source>
</evidence>
<dbReference type="GO" id="GO:0046688">
    <property type="term" value="P:response to copper ion"/>
    <property type="evidence" value="ECO:0007669"/>
    <property type="project" value="InterPro"/>
</dbReference>
<keyword evidence="4" id="KW-0186">Copper</keyword>
<dbReference type="PANTHER" id="PTHR34820">
    <property type="entry name" value="INNER MEMBRANE PROTEIN YEBZ"/>
    <property type="match status" value="1"/>
</dbReference>
<evidence type="ECO:0000313" key="8">
    <source>
        <dbReference type="EMBL" id="MVA76819.1"/>
    </source>
</evidence>
<dbReference type="InterPro" id="IPR014756">
    <property type="entry name" value="Ig_E-set"/>
</dbReference>
<keyword evidence="6" id="KW-0472">Membrane</keyword>
<evidence type="ECO:0000256" key="5">
    <source>
        <dbReference type="SAM" id="MobiDB-lite"/>
    </source>
</evidence>
<feature type="region of interest" description="Disordered" evidence="5">
    <location>
        <begin position="141"/>
        <end position="168"/>
    </location>
</feature>
<dbReference type="Gene3D" id="2.60.40.1220">
    <property type="match status" value="1"/>
</dbReference>
<dbReference type="EMBL" id="WPCU01000008">
    <property type="protein sequence ID" value="MVA76819.1"/>
    <property type="molecule type" value="Genomic_DNA"/>
</dbReference>
<keyword evidence="9" id="KW-1185">Reference proteome</keyword>
<evidence type="ECO:0000256" key="4">
    <source>
        <dbReference type="ARBA" id="ARBA00023008"/>
    </source>
</evidence>
<dbReference type="InterPro" id="IPR007348">
    <property type="entry name" value="CopC_dom"/>
</dbReference>
<dbReference type="Proteomes" id="UP000435304">
    <property type="component" value="Unassembled WGS sequence"/>
</dbReference>
<organism evidence="8 9">
    <name type="scientific">Auraticoccus cholistanensis</name>
    <dbReference type="NCBI Taxonomy" id="2656650"/>
    <lineage>
        <taxon>Bacteria</taxon>
        <taxon>Bacillati</taxon>
        <taxon>Actinomycetota</taxon>
        <taxon>Actinomycetes</taxon>
        <taxon>Propionibacteriales</taxon>
        <taxon>Propionibacteriaceae</taxon>
        <taxon>Auraticoccus</taxon>
    </lineage>
</organism>